<evidence type="ECO:0000313" key="2">
    <source>
        <dbReference type="Proteomes" id="UP000805193"/>
    </source>
</evidence>
<dbReference type="Proteomes" id="UP000805193">
    <property type="component" value="Unassembled WGS sequence"/>
</dbReference>
<proteinExistence type="predicted"/>
<protein>
    <submittedName>
        <fullName evidence="1">Uncharacterized protein</fullName>
    </submittedName>
</protein>
<organism evidence="1 2">
    <name type="scientific">Ixodes persulcatus</name>
    <name type="common">Taiga tick</name>
    <dbReference type="NCBI Taxonomy" id="34615"/>
    <lineage>
        <taxon>Eukaryota</taxon>
        <taxon>Metazoa</taxon>
        <taxon>Ecdysozoa</taxon>
        <taxon>Arthropoda</taxon>
        <taxon>Chelicerata</taxon>
        <taxon>Arachnida</taxon>
        <taxon>Acari</taxon>
        <taxon>Parasitiformes</taxon>
        <taxon>Ixodida</taxon>
        <taxon>Ixodoidea</taxon>
        <taxon>Ixodidae</taxon>
        <taxon>Ixodinae</taxon>
        <taxon>Ixodes</taxon>
    </lineage>
</organism>
<reference evidence="1 2" key="1">
    <citation type="journal article" date="2020" name="Cell">
        <title>Large-Scale Comparative Analyses of Tick Genomes Elucidate Their Genetic Diversity and Vector Capacities.</title>
        <authorList>
            <consortium name="Tick Genome and Microbiome Consortium (TIGMIC)"/>
            <person name="Jia N."/>
            <person name="Wang J."/>
            <person name="Shi W."/>
            <person name="Du L."/>
            <person name="Sun Y."/>
            <person name="Zhan W."/>
            <person name="Jiang J.F."/>
            <person name="Wang Q."/>
            <person name="Zhang B."/>
            <person name="Ji P."/>
            <person name="Bell-Sakyi L."/>
            <person name="Cui X.M."/>
            <person name="Yuan T.T."/>
            <person name="Jiang B.G."/>
            <person name="Yang W.F."/>
            <person name="Lam T.T."/>
            <person name="Chang Q.C."/>
            <person name="Ding S.J."/>
            <person name="Wang X.J."/>
            <person name="Zhu J.G."/>
            <person name="Ruan X.D."/>
            <person name="Zhao L."/>
            <person name="Wei J.T."/>
            <person name="Ye R.Z."/>
            <person name="Que T.C."/>
            <person name="Du C.H."/>
            <person name="Zhou Y.H."/>
            <person name="Cheng J.X."/>
            <person name="Dai P.F."/>
            <person name="Guo W.B."/>
            <person name="Han X.H."/>
            <person name="Huang E.J."/>
            <person name="Li L.F."/>
            <person name="Wei W."/>
            <person name="Gao Y.C."/>
            <person name="Liu J.Z."/>
            <person name="Shao H.Z."/>
            <person name="Wang X."/>
            <person name="Wang C.C."/>
            <person name="Yang T.C."/>
            <person name="Huo Q.B."/>
            <person name="Li W."/>
            <person name="Chen H.Y."/>
            <person name="Chen S.E."/>
            <person name="Zhou L.G."/>
            <person name="Ni X.B."/>
            <person name="Tian J.H."/>
            <person name="Sheng Y."/>
            <person name="Liu T."/>
            <person name="Pan Y.S."/>
            <person name="Xia L.Y."/>
            <person name="Li J."/>
            <person name="Zhao F."/>
            <person name="Cao W.C."/>
        </authorList>
    </citation>
    <scope>NUCLEOTIDE SEQUENCE [LARGE SCALE GENOMIC DNA]</scope>
    <source>
        <strain evidence="1">Iper-2018</strain>
    </source>
</reference>
<gene>
    <name evidence="1" type="ORF">HPB47_021603</name>
</gene>
<name>A0AC60QFF1_IXOPE</name>
<keyword evidence="2" id="KW-1185">Reference proteome</keyword>
<evidence type="ECO:0000313" key="1">
    <source>
        <dbReference type="EMBL" id="KAG0431663.1"/>
    </source>
</evidence>
<comment type="caution">
    <text evidence="1">The sequence shown here is derived from an EMBL/GenBank/DDBJ whole genome shotgun (WGS) entry which is preliminary data.</text>
</comment>
<sequence length="237" mass="27053">MEANKASRVVVACALMMADEEVTEAPNTDAKKPWIKTWMSKKKLGIQNLLYQELLESDPVEYRRLLRVDSNQFADILSSIASCIQKLDTEMRPAIPAKDKLQLTLRFLASGPGPVGVPPVIVGDDAFPLSINLMKPYTGTDLDEEKACRLHKMQTGVEWMALSRYKQNRTVFYGYDNKKTITKKLWRVSHEFPNYCVSVYDVENDDFEGFCPNKSTPLLRIIRKLVTPITQSRFMLI</sequence>
<accession>A0AC60QFF1</accession>
<dbReference type="EMBL" id="JABSTQ010009208">
    <property type="protein sequence ID" value="KAG0431663.1"/>
    <property type="molecule type" value="Genomic_DNA"/>
</dbReference>